<sequence length="362" mass="42256">MLRSIRQERLVMKLREAKNRREELDEELMDKDTSYRPPPLSNYNKHTFAQKLEWNKRTINWRFNKIAQPRENKAQLQREAEDFYEKQNEVRELDRLLAMHNIFVMTPAYDRYDELSPEFWRRHMDLHISLQSNKLKFIEEEEKSNLQAQEEMDQWRTLSHHQESQEVETNFEPILKDSPKPTPSQKPKCGIILQMLAGATVVMIPKYSPSHIVHEVEPAEGPDSEPPIQSPIEKERGGVIPMTINFPLLNCVKDTPLEGPVLEEIEPLTYPKEFEEESIDEKLLSIEGPILCIETFANDASSEELDQTFFDSLLDEYDYVCPKDSSNQISCDELLLSDTEDSFMGVSTVVIIRTELGIKLRE</sequence>
<reference evidence="3 4" key="1">
    <citation type="submission" date="2018-04" db="EMBL/GenBank/DDBJ databases">
        <authorList>
            <person name="Vogel A."/>
        </authorList>
    </citation>
    <scope>NUCLEOTIDE SEQUENCE [LARGE SCALE GENOMIC DNA]</scope>
</reference>
<dbReference type="Proteomes" id="UP000595140">
    <property type="component" value="Unassembled WGS sequence"/>
</dbReference>
<feature type="coiled-coil region" evidence="1">
    <location>
        <begin position="7"/>
        <end position="34"/>
    </location>
</feature>
<evidence type="ECO:0000256" key="2">
    <source>
        <dbReference type="SAM" id="MobiDB-lite"/>
    </source>
</evidence>
<dbReference type="EMBL" id="OOIL02001613">
    <property type="protein sequence ID" value="VFQ77073.1"/>
    <property type="molecule type" value="Genomic_DNA"/>
</dbReference>
<keyword evidence="1" id="KW-0175">Coiled coil</keyword>
<proteinExistence type="predicted"/>
<keyword evidence="4" id="KW-1185">Reference proteome</keyword>
<accession>A0A484LKS9</accession>
<dbReference type="AlphaFoldDB" id="A0A484LKS9"/>
<gene>
    <name evidence="3" type="ORF">CCAM_LOCUS18849</name>
</gene>
<protein>
    <submittedName>
        <fullName evidence="3">Uncharacterized protein</fullName>
    </submittedName>
</protein>
<feature type="region of interest" description="Disordered" evidence="2">
    <location>
        <begin position="159"/>
        <end position="187"/>
    </location>
</feature>
<evidence type="ECO:0000313" key="4">
    <source>
        <dbReference type="Proteomes" id="UP000595140"/>
    </source>
</evidence>
<organism evidence="3 4">
    <name type="scientific">Cuscuta campestris</name>
    <dbReference type="NCBI Taxonomy" id="132261"/>
    <lineage>
        <taxon>Eukaryota</taxon>
        <taxon>Viridiplantae</taxon>
        <taxon>Streptophyta</taxon>
        <taxon>Embryophyta</taxon>
        <taxon>Tracheophyta</taxon>
        <taxon>Spermatophyta</taxon>
        <taxon>Magnoliopsida</taxon>
        <taxon>eudicotyledons</taxon>
        <taxon>Gunneridae</taxon>
        <taxon>Pentapetalae</taxon>
        <taxon>asterids</taxon>
        <taxon>lamiids</taxon>
        <taxon>Solanales</taxon>
        <taxon>Convolvulaceae</taxon>
        <taxon>Cuscuteae</taxon>
        <taxon>Cuscuta</taxon>
        <taxon>Cuscuta subgen. Grammica</taxon>
        <taxon>Cuscuta sect. Cleistogrammica</taxon>
    </lineage>
</organism>
<name>A0A484LKS9_9ASTE</name>
<evidence type="ECO:0000313" key="3">
    <source>
        <dbReference type="EMBL" id="VFQ77073.1"/>
    </source>
</evidence>
<evidence type="ECO:0000256" key="1">
    <source>
        <dbReference type="SAM" id="Coils"/>
    </source>
</evidence>